<evidence type="ECO:0000313" key="8">
    <source>
        <dbReference type="EMBL" id="GAA4680839.1"/>
    </source>
</evidence>
<protein>
    <recommendedName>
        <fullName evidence="7">FAD-binding PCMH-type domain-containing protein</fullName>
    </recommendedName>
</protein>
<evidence type="ECO:0000256" key="3">
    <source>
        <dbReference type="ARBA" id="ARBA00022630"/>
    </source>
</evidence>
<dbReference type="Gene3D" id="3.40.50.300">
    <property type="entry name" value="P-loop containing nucleotide triphosphate hydrolases"/>
    <property type="match status" value="1"/>
</dbReference>
<feature type="domain" description="FAD-binding PCMH-type" evidence="7">
    <location>
        <begin position="400"/>
        <end position="572"/>
    </location>
</feature>
<evidence type="ECO:0000259" key="7">
    <source>
        <dbReference type="PROSITE" id="PS51387"/>
    </source>
</evidence>
<dbReference type="InterPro" id="IPR011990">
    <property type="entry name" value="TPR-like_helical_dom_sf"/>
</dbReference>
<keyword evidence="4" id="KW-0274">FAD</keyword>
<comment type="caution">
    <text evidence="8">The sequence shown here is derived from an EMBL/GenBank/DDBJ whole genome shotgun (WGS) entry which is preliminary data.</text>
</comment>
<dbReference type="Gene3D" id="3.30.465.10">
    <property type="match status" value="1"/>
</dbReference>
<dbReference type="InterPro" id="IPR049945">
    <property type="entry name" value="AAA_22"/>
</dbReference>
<dbReference type="Gene3D" id="1.10.10.10">
    <property type="entry name" value="Winged helix-like DNA-binding domain superfamily/Winged helix DNA-binding domain"/>
    <property type="match status" value="1"/>
</dbReference>
<dbReference type="InterPro" id="IPR006094">
    <property type="entry name" value="Oxid_FAD_bind_N"/>
</dbReference>
<dbReference type="PANTHER" id="PTHR42973">
    <property type="entry name" value="BINDING OXIDOREDUCTASE, PUTATIVE (AFU_ORTHOLOGUE AFUA_1G17690)-RELATED"/>
    <property type="match status" value="1"/>
</dbReference>
<dbReference type="Pfam" id="PF08031">
    <property type="entry name" value="BBE"/>
    <property type="match status" value="1"/>
</dbReference>
<evidence type="ECO:0000256" key="6">
    <source>
        <dbReference type="SAM" id="MobiDB-lite"/>
    </source>
</evidence>
<evidence type="ECO:0000256" key="4">
    <source>
        <dbReference type="ARBA" id="ARBA00022827"/>
    </source>
</evidence>
<dbReference type="InterPro" id="IPR036388">
    <property type="entry name" value="WH-like_DNA-bd_sf"/>
</dbReference>
<name>A0ABP8W415_9PSEU</name>
<dbReference type="PANTHER" id="PTHR42973:SF39">
    <property type="entry name" value="FAD-BINDING PCMH-TYPE DOMAIN-CONTAINING PROTEIN"/>
    <property type="match status" value="1"/>
</dbReference>
<proteinExistence type="inferred from homology"/>
<dbReference type="SUPFAM" id="SSF52540">
    <property type="entry name" value="P-loop containing nucleoside triphosphate hydrolases"/>
    <property type="match status" value="1"/>
</dbReference>
<dbReference type="InterPro" id="IPR005158">
    <property type="entry name" value="BTAD"/>
</dbReference>
<dbReference type="SUPFAM" id="SSF48452">
    <property type="entry name" value="TPR-like"/>
    <property type="match status" value="1"/>
</dbReference>
<dbReference type="SMART" id="SM01043">
    <property type="entry name" value="BTAD"/>
    <property type="match status" value="1"/>
</dbReference>
<dbReference type="InterPro" id="IPR016169">
    <property type="entry name" value="FAD-bd_PCMH_sub2"/>
</dbReference>
<dbReference type="Pfam" id="PF03704">
    <property type="entry name" value="BTAD"/>
    <property type="match status" value="1"/>
</dbReference>
<dbReference type="Proteomes" id="UP001500325">
    <property type="component" value="Unassembled WGS sequence"/>
</dbReference>
<keyword evidence="9" id="KW-1185">Reference proteome</keyword>
<dbReference type="Pfam" id="PF13401">
    <property type="entry name" value="AAA_22"/>
    <property type="match status" value="1"/>
</dbReference>
<dbReference type="InterPro" id="IPR027417">
    <property type="entry name" value="P-loop_NTPase"/>
</dbReference>
<dbReference type="SUPFAM" id="SSF46894">
    <property type="entry name" value="C-terminal effector domain of the bipartite response regulators"/>
    <property type="match status" value="1"/>
</dbReference>
<keyword evidence="3" id="KW-0285">Flavoprotein</keyword>
<gene>
    <name evidence="8" type="ORF">GCM10023215_12890</name>
</gene>
<dbReference type="InterPro" id="IPR012951">
    <property type="entry name" value="BBE"/>
</dbReference>
<dbReference type="InterPro" id="IPR016166">
    <property type="entry name" value="FAD-bd_PCMH"/>
</dbReference>
<organism evidence="8 9">
    <name type="scientific">Pseudonocardia yuanmonensis</name>
    <dbReference type="NCBI Taxonomy" id="1095914"/>
    <lineage>
        <taxon>Bacteria</taxon>
        <taxon>Bacillati</taxon>
        <taxon>Actinomycetota</taxon>
        <taxon>Actinomycetes</taxon>
        <taxon>Pseudonocardiales</taxon>
        <taxon>Pseudonocardiaceae</taxon>
        <taxon>Pseudonocardia</taxon>
    </lineage>
</organism>
<dbReference type="Pfam" id="PF01565">
    <property type="entry name" value="FAD_binding_4"/>
    <property type="match status" value="1"/>
</dbReference>
<evidence type="ECO:0000313" key="9">
    <source>
        <dbReference type="Proteomes" id="UP001500325"/>
    </source>
</evidence>
<dbReference type="SUPFAM" id="SSF55103">
    <property type="entry name" value="FAD-linked oxidases, C-terminal domain"/>
    <property type="match status" value="1"/>
</dbReference>
<evidence type="ECO:0000256" key="5">
    <source>
        <dbReference type="ARBA" id="ARBA00023002"/>
    </source>
</evidence>
<dbReference type="EMBL" id="BAABIC010000003">
    <property type="protein sequence ID" value="GAA4680839.1"/>
    <property type="molecule type" value="Genomic_DNA"/>
</dbReference>
<dbReference type="Gene3D" id="3.40.462.20">
    <property type="match status" value="1"/>
</dbReference>
<evidence type="ECO:0000256" key="1">
    <source>
        <dbReference type="ARBA" id="ARBA00001974"/>
    </source>
</evidence>
<dbReference type="SUPFAM" id="SSF56176">
    <property type="entry name" value="FAD-binding/transporter-associated domain-like"/>
    <property type="match status" value="1"/>
</dbReference>
<comment type="cofactor">
    <cofactor evidence="1">
        <name>FAD</name>
        <dbReference type="ChEBI" id="CHEBI:57692"/>
    </cofactor>
</comment>
<dbReference type="InterPro" id="IPR016164">
    <property type="entry name" value="FAD-linked_Oxase-like_C"/>
</dbReference>
<accession>A0ABP8W415</accession>
<dbReference type="RefSeq" id="WP_345378995.1">
    <property type="nucleotide sequence ID" value="NZ_BAABIC010000003.1"/>
</dbReference>
<dbReference type="Gene3D" id="1.25.40.10">
    <property type="entry name" value="Tetratricopeptide repeat domain"/>
    <property type="match status" value="1"/>
</dbReference>
<evidence type="ECO:0000256" key="2">
    <source>
        <dbReference type="ARBA" id="ARBA00005466"/>
    </source>
</evidence>
<dbReference type="InterPro" id="IPR050416">
    <property type="entry name" value="FAD-linked_Oxidoreductase"/>
</dbReference>
<dbReference type="InterPro" id="IPR036318">
    <property type="entry name" value="FAD-bd_PCMH-like_sf"/>
</dbReference>
<keyword evidence="5" id="KW-0560">Oxidoreductase</keyword>
<feature type="region of interest" description="Disordered" evidence="6">
    <location>
        <begin position="244"/>
        <end position="289"/>
    </location>
</feature>
<sequence length="821" mass="88033">MEEALSVRLLGGFAVGVGARTVDDGVWRLRKARTLVTLLALEPDRRVHQDRLCRLWWPDRDGIATRRNLHQVVHAARGALGTVGIDRGVVLRRDLVVLAPGRQVVVDLEEFRRRAREARDSSDLRLLEQALAAGAGELLPEDRHEAWAQPHRDALRGLRTELALAAATVAGGQGRHRHAVEALLPVLAEDELDEAVARALMRALAADGRRSEALAVFERVRDGIGREYGGVPDPRTRRLYRDLLAGSTDGPPDSLDDGTAESPAGSPAACAGRGRVMGRGPASGPHNLPTAVTALIGRADELEETGALLDRTRMLTITGSGGAGKTRLATELARRRLGRHPDGVWLVELAALSRGDLLAHQIAGALGLTLPERGAPQPALLRQLGGRRLLLVLDNCEHLVDPCAHLVHEVLRRCPGVVVLATSRESLRVEGEVAWRIPSLAVPGAGATARQLVDLSGMREVRVDPAARLAHVGGGARWGDVDAATAAHGLATPGGLVSTTGVAGLTLGGGIGWLSRRYGLACDNLRAVELVTADGRVVQADDEQEPDLMWGLRGGGGNFGVATRFAVALHPVAEVTAGLAVFPFERAAEVAAFLRDRVGSLSDEFRTLLGFLTAPAAEFIPPELRDRPVVAVAGCHCGPPAQAQDELAPLRALRPAADLFGPMPYAAWQTMFDAKVPAGRRYHFAGGYTAGCPDDMIGTIVEAIRARPSTASEFHLHHMGGAVARVSGDATAYPGRDAEFTFNVVGIWDDPADDAANQAWARDLAAAMAPHGRTYVNFLTEREGEQRLRDAYGPRRYARLVELKRRYDPTNLFRFNQNIAP</sequence>
<dbReference type="InterPro" id="IPR016032">
    <property type="entry name" value="Sig_transdc_resp-reg_C-effctor"/>
</dbReference>
<reference evidence="9" key="1">
    <citation type="journal article" date="2019" name="Int. J. Syst. Evol. Microbiol.">
        <title>The Global Catalogue of Microorganisms (GCM) 10K type strain sequencing project: providing services to taxonomists for standard genome sequencing and annotation.</title>
        <authorList>
            <consortium name="The Broad Institute Genomics Platform"/>
            <consortium name="The Broad Institute Genome Sequencing Center for Infectious Disease"/>
            <person name="Wu L."/>
            <person name="Ma J."/>
        </authorList>
    </citation>
    <scope>NUCLEOTIDE SEQUENCE [LARGE SCALE GENOMIC DNA]</scope>
    <source>
        <strain evidence="9">JCM 18055</strain>
    </source>
</reference>
<dbReference type="PROSITE" id="PS51387">
    <property type="entry name" value="FAD_PCMH"/>
    <property type="match status" value="1"/>
</dbReference>
<comment type="similarity">
    <text evidence="2">Belongs to the oxygen-dependent FAD-linked oxidoreductase family.</text>
</comment>